<name>A0A381U9N3_9ZZZZ</name>
<feature type="domain" description="DHFR" evidence="6">
    <location>
        <begin position="1"/>
        <end position="168"/>
    </location>
</feature>
<dbReference type="InterPro" id="IPR024072">
    <property type="entry name" value="DHFR-like_dom_sf"/>
</dbReference>
<evidence type="ECO:0000256" key="4">
    <source>
        <dbReference type="ARBA" id="ARBA00022857"/>
    </source>
</evidence>
<evidence type="ECO:0000256" key="3">
    <source>
        <dbReference type="ARBA" id="ARBA00022563"/>
    </source>
</evidence>
<dbReference type="Gene3D" id="3.40.430.10">
    <property type="entry name" value="Dihydrofolate Reductase, subunit A"/>
    <property type="match status" value="1"/>
</dbReference>
<organism evidence="7">
    <name type="scientific">marine metagenome</name>
    <dbReference type="NCBI Taxonomy" id="408172"/>
    <lineage>
        <taxon>unclassified sequences</taxon>
        <taxon>metagenomes</taxon>
        <taxon>ecological metagenomes</taxon>
    </lineage>
</organism>
<dbReference type="EMBL" id="UINC01005902">
    <property type="protein sequence ID" value="SVA24278.1"/>
    <property type="molecule type" value="Genomic_DNA"/>
</dbReference>
<dbReference type="SUPFAM" id="SSF53597">
    <property type="entry name" value="Dihydrofolate reductase-like"/>
    <property type="match status" value="1"/>
</dbReference>
<proteinExistence type="predicted"/>
<dbReference type="PANTHER" id="PTHR48069:SF3">
    <property type="entry name" value="DIHYDROFOLATE REDUCTASE"/>
    <property type="match status" value="1"/>
</dbReference>
<dbReference type="GO" id="GO:0050661">
    <property type="term" value="F:NADP binding"/>
    <property type="evidence" value="ECO:0007669"/>
    <property type="project" value="InterPro"/>
</dbReference>
<dbReference type="InterPro" id="IPR012259">
    <property type="entry name" value="DHFR"/>
</dbReference>
<dbReference type="GO" id="GO:0004146">
    <property type="term" value="F:dihydrofolate reductase activity"/>
    <property type="evidence" value="ECO:0007669"/>
    <property type="project" value="UniProtKB-EC"/>
</dbReference>
<evidence type="ECO:0000256" key="1">
    <source>
        <dbReference type="ARBA" id="ARBA00004903"/>
    </source>
</evidence>
<keyword evidence="4" id="KW-0521">NADP</keyword>
<dbReference type="CDD" id="cd00209">
    <property type="entry name" value="DHFR"/>
    <property type="match status" value="1"/>
</dbReference>
<gene>
    <name evidence="7" type="ORF">METZ01_LOCUS77132</name>
</gene>
<dbReference type="InterPro" id="IPR001796">
    <property type="entry name" value="DHFR_dom"/>
</dbReference>
<evidence type="ECO:0000259" key="6">
    <source>
        <dbReference type="PROSITE" id="PS51330"/>
    </source>
</evidence>
<dbReference type="GO" id="GO:0005739">
    <property type="term" value="C:mitochondrion"/>
    <property type="evidence" value="ECO:0007669"/>
    <property type="project" value="TreeGrafter"/>
</dbReference>
<protein>
    <recommendedName>
        <fullName evidence="2">dihydrofolate reductase</fullName>
        <ecNumber evidence="2">1.5.1.3</ecNumber>
    </recommendedName>
</protein>
<dbReference type="GO" id="GO:0046452">
    <property type="term" value="P:dihydrofolate metabolic process"/>
    <property type="evidence" value="ECO:0007669"/>
    <property type="project" value="TreeGrafter"/>
</dbReference>
<evidence type="ECO:0000256" key="2">
    <source>
        <dbReference type="ARBA" id="ARBA00012856"/>
    </source>
</evidence>
<reference evidence="7" key="1">
    <citation type="submission" date="2018-05" db="EMBL/GenBank/DDBJ databases">
        <authorList>
            <person name="Lanie J.A."/>
            <person name="Ng W.-L."/>
            <person name="Kazmierczak K.M."/>
            <person name="Andrzejewski T.M."/>
            <person name="Davidsen T.M."/>
            <person name="Wayne K.J."/>
            <person name="Tettelin H."/>
            <person name="Glass J.I."/>
            <person name="Rusch D."/>
            <person name="Podicherti R."/>
            <person name="Tsui H.-C.T."/>
            <person name="Winkler M.E."/>
        </authorList>
    </citation>
    <scope>NUCLEOTIDE SEQUENCE</scope>
</reference>
<accession>A0A381U9N3</accession>
<comment type="pathway">
    <text evidence="1">Cofactor biosynthesis; tetrahydrofolate biosynthesis; 5,6,7,8-tetrahydrofolate from 7,8-dihydrofolate: step 1/1.</text>
</comment>
<dbReference type="Pfam" id="PF00186">
    <property type="entry name" value="DHFR_1"/>
    <property type="match status" value="1"/>
</dbReference>
<keyword evidence="3" id="KW-0554">One-carbon metabolism</keyword>
<dbReference type="GO" id="GO:0046655">
    <property type="term" value="P:folic acid metabolic process"/>
    <property type="evidence" value="ECO:0007669"/>
    <property type="project" value="TreeGrafter"/>
</dbReference>
<evidence type="ECO:0000313" key="7">
    <source>
        <dbReference type="EMBL" id="SVA24278.1"/>
    </source>
</evidence>
<dbReference type="EC" id="1.5.1.3" evidence="2"/>
<dbReference type="PROSITE" id="PS51330">
    <property type="entry name" value="DHFR_2"/>
    <property type="match status" value="1"/>
</dbReference>
<sequence>MILAADELGSIGFKNGLPWPKLKEDLHWFKQLTEMNVVVMGSNTWKSLGVHAPLTSRYNYVITSSHKKDDFPGCFGVCNPSEDSLEIILKSLDFGHPDRDIFVIGGKTLFDEAYEYCDAIFLTRVHDQYPSDTKVDIEKYIDDFVILNQLYSQGTQHIPDITFETYLRAGEESEEIEWDDDIPF</sequence>
<dbReference type="PRINTS" id="PR00070">
    <property type="entry name" value="DHFR"/>
</dbReference>
<dbReference type="AlphaFoldDB" id="A0A381U9N3"/>
<keyword evidence="5" id="KW-0560">Oxidoreductase</keyword>
<dbReference type="GO" id="GO:0006730">
    <property type="term" value="P:one-carbon metabolic process"/>
    <property type="evidence" value="ECO:0007669"/>
    <property type="project" value="UniProtKB-KW"/>
</dbReference>
<evidence type="ECO:0000256" key="5">
    <source>
        <dbReference type="ARBA" id="ARBA00023002"/>
    </source>
</evidence>
<dbReference type="GO" id="GO:0046654">
    <property type="term" value="P:tetrahydrofolate biosynthetic process"/>
    <property type="evidence" value="ECO:0007669"/>
    <property type="project" value="InterPro"/>
</dbReference>
<dbReference type="PANTHER" id="PTHR48069">
    <property type="entry name" value="DIHYDROFOLATE REDUCTASE"/>
    <property type="match status" value="1"/>
</dbReference>